<gene>
    <name evidence="1" type="ORF">CHARACLAT_025996</name>
</gene>
<comment type="caution">
    <text evidence="1">The sequence shown here is derived from an EMBL/GenBank/DDBJ whole genome shotgun (WGS) entry which is preliminary data.</text>
</comment>
<evidence type="ECO:0000313" key="2">
    <source>
        <dbReference type="Proteomes" id="UP001352852"/>
    </source>
</evidence>
<evidence type="ECO:0000313" key="1">
    <source>
        <dbReference type="EMBL" id="MED6278638.1"/>
    </source>
</evidence>
<organism evidence="1 2">
    <name type="scientific">Characodon lateralis</name>
    <dbReference type="NCBI Taxonomy" id="208331"/>
    <lineage>
        <taxon>Eukaryota</taxon>
        <taxon>Metazoa</taxon>
        <taxon>Chordata</taxon>
        <taxon>Craniata</taxon>
        <taxon>Vertebrata</taxon>
        <taxon>Euteleostomi</taxon>
        <taxon>Actinopterygii</taxon>
        <taxon>Neopterygii</taxon>
        <taxon>Teleostei</taxon>
        <taxon>Neoteleostei</taxon>
        <taxon>Acanthomorphata</taxon>
        <taxon>Ovalentaria</taxon>
        <taxon>Atherinomorphae</taxon>
        <taxon>Cyprinodontiformes</taxon>
        <taxon>Goodeidae</taxon>
        <taxon>Characodon</taxon>
    </lineage>
</organism>
<proteinExistence type="predicted"/>
<reference evidence="1 2" key="1">
    <citation type="submission" date="2021-06" db="EMBL/GenBank/DDBJ databases">
        <authorList>
            <person name="Palmer J.M."/>
        </authorList>
    </citation>
    <scope>NUCLEOTIDE SEQUENCE [LARGE SCALE GENOMIC DNA]</scope>
    <source>
        <strain evidence="1 2">CL_MEX2019</strain>
        <tissue evidence="1">Muscle</tissue>
    </source>
</reference>
<name>A0ABU7DXS0_9TELE</name>
<dbReference type="Proteomes" id="UP001352852">
    <property type="component" value="Unassembled WGS sequence"/>
</dbReference>
<keyword evidence="2" id="KW-1185">Reference proteome</keyword>
<sequence length="106" mass="11762">MLLQNLYVPFSFNGTFTDVQVTHAMGTNTLSNQHRCWLLSESESVCVSGALVFITIQCFTVGAGVLRWLDDRCLLSADSLEGYLSGRLQPLRCQSVCLSGFHLRLC</sequence>
<accession>A0ABU7DXS0</accession>
<protein>
    <submittedName>
        <fullName evidence="1">Uncharacterized protein</fullName>
    </submittedName>
</protein>
<dbReference type="EMBL" id="JAHUTJ010035866">
    <property type="protein sequence ID" value="MED6278638.1"/>
    <property type="molecule type" value="Genomic_DNA"/>
</dbReference>